<evidence type="ECO:0000256" key="4">
    <source>
        <dbReference type="ARBA" id="ARBA00023172"/>
    </source>
</evidence>
<organism evidence="8 9">
    <name type="scientific">Thomasclavelia cocleata</name>
    <dbReference type="NCBI Taxonomy" id="69824"/>
    <lineage>
        <taxon>Bacteria</taxon>
        <taxon>Bacillati</taxon>
        <taxon>Bacillota</taxon>
        <taxon>Erysipelotrichia</taxon>
        <taxon>Erysipelotrichales</taxon>
        <taxon>Coprobacillaceae</taxon>
        <taxon>Thomasclavelia</taxon>
    </lineage>
</organism>
<dbReference type="Proteomes" id="UP000198558">
    <property type="component" value="Unassembled WGS sequence"/>
</dbReference>
<keyword evidence="4" id="KW-0233">DNA recombination</keyword>
<dbReference type="GeneID" id="78289534"/>
<dbReference type="GO" id="GO:0015074">
    <property type="term" value="P:DNA integration"/>
    <property type="evidence" value="ECO:0007669"/>
    <property type="project" value="UniProtKB-KW"/>
</dbReference>
<feature type="domain" description="Tyr recombinase" evidence="6">
    <location>
        <begin position="106"/>
        <end position="301"/>
    </location>
</feature>
<dbReference type="GO" id="GO:0003677">
    <property type="term" value="F:DNA binding"/>
    <property type="evidence" value="ECO:0007669"/>
    <property type="project" value="UniProtKB-UniRule"/>
</dbReference>
<accession>A0A1I0HNN8</accession>
<dbReference type="AlphaFoldDB" id="A0A1I0HNN8"/>
<evidence type="ECO:0000259" key="7">
    <source>
        <dbReference type="PROSITE" id="PS51900"/>
    </source>
</evidence>
<evidence type="ECO:0000259" key="6">
    <source>
        <dbReference type="PROSITE" id="PS51898"/>
    </source>
</evidence>
<dbReference type="InterPro" id="IPR004107">
    <property type="entry name" value="Integrase_SAM-like_N"/>
</dbReference>
<dbReference type="GO" id="GO:0006310">
    <property type="term" value="P:DNA recombination"/>
    <property type="evidence" value="ECO:0007669"/>
    <property type="project" value="UniProtKB-KW"/>
</dbReference>
<dbReference type="InterPro" id="IPR013762">
    <property type="entry name" value="Integrase-like_cat_sf"/>
</dbReference>
<dbReference type="InterPro" id="IPR044068">
    <property type="entry name" value="CB"/>
</dbReference>
<dbReference type="RefSeq" id="WP_092356704.1">
    <property type="nucleotide sequence ID" value="NZ_FOIN01000056.1"/>
</dbReference>
<evidence type="ECO:0000313" key="8">
    <source>
        <dbReference type="EMBL" id="SET85618.1"/>
    </source>
</evidence>
<keyword evidence="9" id="KW-1185">Reference proteome</keyword>
<feature type="domain" description="Core-binding (CB)" evidence="7">
    <location>
        <begin position="5"/>
        <end position="85"/>
    </location>
</feature>
<evidence type="ECO:0000256" key="5">
    <source>
        <dbReference type="PROSITE-ProRule" id="PRU01248"/>
    </source>
</evidence>
<dbReference type="OrthoDB" id="111144at2"/>
<dbReference type="SUPFAM" id="SSF56349">
    <property type="entry name" value="DNA breaking-rejoining enzymes"/>
    <property type="match status" value="1"/>
</dbReference>
<dbReference type="CDD" id="cd01189">
    <property type="entry name" value="INT_ICEBs1_C_like"/>
    <property type="match status" value="1"/>
</dbReference>
<dbReference type="Gene3D" id="1.10.150.130">
    <property type="match status" value="1"/>
</dbReference>
<keyword evidence="3 5" id="KW-0238">DNA-binding</keyword>
<keyword evidence="2" id="KW-0229">DNA integration</keyword>
<proteinExistence type="inferred from homology"/>
<reference evidence="9" key="1">
    <citation type="submission" date="2016-10" db="EMBL/GenBank/DDBJ databases">
        <authorList>
            <person name="Varghese N."/>
            <person name="Submissions S."/>
        </authorList>
    </citation>
    <scope>NUCLEOTIDE SEQUENCE [LARGE SCALE GENOMIC DNA]</scope>
    <source>
        <strain evidence="9">DSM 1551</strain>
    </source>
</reference>
<dbReference type="InterPro" id="IPR002104">
    <property type="entry name" value="Integrase_catalytic"/>
</dbReference>
<evidence type="ECO:0000313" key="9">
    <source>
        <dbReference type="Proteomes" id="UP000198558"/>
    </source>
</evidence>
<dbReference type="Pfam" id="PF00589">
    <property type="entry name" value="Phage_integrase"/>
    <property type="match status" value="1"/>
</dbReference>
<gene>
    <name evidence="8" type="ORF">SAMN04489758_1562</name>
</gene>
<dbReference type="PROSITE" id="PS51898">
    <property type="entry name" value="TYR_RECOMBINASE"/>
    <property type="match status" value="1"/>
</dbReference>
<dbReference type="EMBL" id="FOIN01000056">
    <property type="protein sequence ID" value="SET85618.1"/>
    <property type="molecule type" value="Genomic_DNA"/>
</dbReference>
<protein>
    <submittedName>
        <fullName evidence="8">Site-specific recombinase XerD</fullName>
    </submittedName>
</protein>
<dbReference type="PROSITE" id="PS51900">
    <property type="entry name" value="CB"/>
    <property type="match status" value="1"/>
</dbReference>
<evidence type="ECO:0000256" key="1">
    <source>
        <dbReference type="ARBA" id="ARBA00008857"/>
    </source>
</evidence>
<dbReference type="Pfam" id="PF14659">
    <property type="entry name" value="Phage_int_SAM_3"/>
    <property type="match status" value="1"/>
</dbReference>
<evidence type="ECO:0000256" key="3">
    <source>
        <dbReference type="ARBA" id="ARBA00023125"/>
    </source>
</evidence>
<dbReference type="Gene3D" id="1.10.443.10">
    <property type="entry name" value="Intergrase catalytic core"/>
    <property type="match status" value="1"/>
</dbReference>
<name>A0A1I0HNN8_9FIRM</name>
<dbReference type="PANTHER" id="PTHR30349:SF64">
    <property type="entry name" value="PROPHAGE INTEGRASE INTD-RELATED"/>
    <property type="match status" value="1"/>
</dbReference>
<comment type="similarity">
    <text evidence="1">Belongs to the 'phage' integrase family.</text>
</comment>
<dbReference type="InterPro" id="IPR010998">
    <property type="entry name" value="Integrase_recombinase_N"/>
</dbReference>
<dbReference type="PANTHER" id="PTHR30349">
    <property type="entry name" value="PHAGE INTEGRASE-RELATED"/>
    <property type="match status" value="1"/>
</dbReference>
<dbReference type="InterPro" id="IPR011010">
    <property type="entry name" value="DNA_brk_join_enz"/>
</dbReference>
<evidence type="ECO:0000256" key="2">
    <source>
        <dbReference type="ARBA" id="ARBA00022908"/>
    </source>
</evidence>
<dbReference type="InterPro" id="IPR050090">
    <property type="entry name" value="Tyrosine_recombinase_XerCD"/>
</dbReference>
<sequence length="307" mass="36190">MVKEKTINEITELWKEEKKRYVKKSTYAAYQLLIQNHIKDYFGDLYEVFEEQVQQFVFKKLDEGLSEKTIKDIIIVLKMILKFGVKNGYLEYVLIEAKFPTKQTNKSLDVLSKSDQKKFMNYLRDNFTFKNLGIFICLSTGMRIGEICGLKWCNIDVNEGIIKIRHTLQRIYIIEEGERHTELLLDTPKTANSIRDIPMSTELLRMIKSINKIVNENYFVISNDEKPIEPRTYRNYYKNLCKKIDMPELKFHGLRHSFATRCIESKADYKTVSVLLGHSNISTTLNLYVHPNKEEKKKCIDKMLRSL</sequence>